<dbReference type="PANTHER" id="PTHR44591">
    <property type="entry name" value="STRESS RESPONSE REGULATOR PROTEIN 1"/>
    <property type="match status" value="1"/>
</dbReference>
<gene>
    <name evidence="5" type="ORF">FF098_003950</name>
    <name evidence="4" type="ORF">GCM10011355_07930</name>
</gene>
<evidence type="ECO:0000313" key="4">
    <source>
        <dbReference type="EMBL" id="GGH94232.1"/>
    </source>
</evidence>
<sequence>MGHRILVVDDEPLIAMEIETTLSQAGFEVVHMAQSVETALTFLKDGVQLDGAVLDANLHDESARPVVERLQELGVPLLMVSGYSADQIGPWAEEVKLLRKPIVYAELIKTLNDILA</sequence>
<dbReference type="SUPFAM" id="SSF52172">
    <property type="entry name" value="CheY-like"/>
    <property type="match status" value="1"/>
</dbReference>
<protein>
    <submittedName>
        <fullName evidence="5">Response regulator</fullName>
    </submittedName>
</protein>
<dbReference type="GO" id="GO:0000160">
    <property type="term" value="P:phosphorelay signal transduction system"/>
    <property type="evidence" value="ECO:0007669"/>
    <property type="project" value="InterPro"/>
</dbReference>
<feature type="modified residue" description="4-aspartylphosphate" evidence="2">
    <location>
        <position position="55"/>
    </location>
</feature>
<dbReference type="InterPro" id="IPR050595">
    <property type="entry name" value="Bact_response_regulator"/>
</dbReference>
<name>A0A8J3A0T3_9PROT</name>
<reference evidence="4" key="1">
    <citation type="journal article" date="2014" name="Int. J. Syst. Evol. Microbiol.">
        <title>Complete genome sequence of Corynebacterium casei LMG S-19264T (=DSM 44701T), isolated from a smear-ripened cheese.</title>
        <authorList>
            <consortium name="US DOE Joint Genome Institute (JGI-PGF)"/>
            <person name="Walter F."/>
            <person name="Albersmeier A."/>
            <person name="Kalinowski J."/>
            <person name="Ruckert C."/>
        </authorList>
    </citation>
    <scope>NUCLEOTIDE SEQUENCE</scope>
    <source>
        <strain evidence="4">CGMCC 1.14984</strain>
    </source>
</reference>
<dbReference type="Proteomes" id="UP000621856">
    <property type="component" value="Unassembled WGS sequence"/>
</dbReference>
<dbReference type="Gene3D" id="3.40.50.2300">
    <property type="match status" value="1"/>
</dbReference>
<dbReference type="InterPro" id="IPR001789">
    <property type="entry name" value="Sig_transdc_resp-reg_receiver"/>
</dbReference>
<dbReference type="RefSeq" id="WP_166426310.1">
    <property type="nucleotide sequence ID" value="NZ_BMGZ01000001.1"/>
</dbReference>
<feature type="domain" description="Response regulatory" evidence="3">
    <location>
        <begin position="4"/>
        <end position="115"/>
    </location>
</feature>
<organism evidence="4 6">
    <name type="scientific">Aquisalinus luteolus</name>
    <dbReference type="NCBI Taxonomy" id="1566827"/>
    <lineage>
        <taxon>Bacteria</taxon>
        <taxon>Pseudomonadati</taxon>
        <taxon>Pseudomonadota</taxon>
        <taxon>Alphaproteobacteria</taxon>
        <taxon>Parvularculales</taxon>
        <taxon>Parvularculaceae</taxon>
        <taxon>Aquisalinus</taxon>
    </lineage>
</organism>
<reference evidence="4" key="3">
    <citation type="submission" date="2020-09" db="EMBL/GenBank/DDBJ databases">
        <authorList>
            <person name="Sun Q."/>
            <person name="Zhou Y."/>
        </authorList>
    </citation>
    <scope>NUCLEOTIDE SEQUENCE</scope>
    <source>
        <strain evidence="4">CGMCC 1.14984</strain>
    </source>
</reference>
<dbReference type="SMART" id="SM00448">
    <property type="entry name" value="REC"/>
    <property type="match status" value="1"/>
</dbReference>
<dbReference type="EMBL" id="VCJR02000001">
    <property type="protein sequence ID" value="NHK27056.1"/>
    <property type="molecule type" value="Genomic_DNA"/>
</dbReference>
<proteinExistence type="predicted"/>
<dbReference type="PANTHER" id="PTHR44591:SF3">
    <property type="entry name" value="RESPONSE REGULATORY DOMAIN-CONTAINING PROTEIN"/>
    <property type="match status" value="1"/>
</dbReference>
<keyword evidence="7" id="KW-1185">Reference proteome</keyword>
<dbReference type="EMBL" id="BMGZ01000001">
    <property type="protein sequence ID" value="GGH94232.1"/>
    <property type="molecule type" value="Genomic_DNA"/>
</dbReference>
<evidence type="ECO:0000313" key="5">
    <source>
        <dbReference type="EMBL" id="NHK27056.1"/>
    </source>
</evidence>
<dbReference type="InterPro" id="IPR011006">
    <property type="entry name" value="CheY-like_superfamily"/>
</dbReference>
<evidence type="ECO:0000256" key="1">
    <source>
        <dbReference type="ARBA" id="ARBA00022553"/>
    </source>
</evidence>
<reference evidence="5 7" key="2">
    <citation type="submission" date="2020-02" db="EMBL/GenBank/DDBJ databases">
        <title>Genome sequence of Parvularcula flava strain NH6-79.</title>
        <authorList>
            <person name="Abdul Karim M.H."/>
            <person name="Lam M.Q."/>
            <person name="Chen S.J."/>
            <person name="Yahya A."/>
            <person name="Shahir S."/>
            <person name="Shamsir M.S."/>
            <person name="Chong C.S."/>
        </authorList>
    </citation>
    <scope>NUCLEOTIDE SEQUENCE [LARGE SCALE GENOMIC DNA]</scope>
    <source>
        <strain evidence="5 7">NH6-79</strain>
    </source>
</reference>
<evidence type="ECO:0000313" key="7">
    <source>
        <dbReference type="Proteomes" id="UP000818603"/>
    </source>
</evidence>
<dbReference type="Proteomes" id="UP000818603">
    <property type="component" value="Unassembled WGS sequence"/>
</dbReference>
<evidence type="ECO:0000256" key="2">
    <source>
        <dbReference type="PROSITE-ProRule" id="PRU00169"/>
    </source>
</evidence>
<evidence type="ECO:0000259" key="3">
    <source>
        <dbReference type="PROSITE" id="PS50110"/>
    </source>
</evidence>
<accession>A0A8J3A0T3</accession>
<dbReference type="Pfam" id="PF00072">
    <property type="entry name" value="Response_reg"/>
    <property type="match status" value="1"/>
</dbReference>
<dbReference type="AlphaFoldDB" id="A0A8J3A0T3"/>
<comment type="caution">
    <text evidence="4">The sequence shown here is derived from an EMBL/GenBank/DDBJ whole genome shotgun (WGS) entry which is preliminary data.</text>
</comment>
<evidence type="ECO:0000313" key="6">
    <source>
        <dbReference type="Proteomes" id="UP000621856"/>
    </source>
</evidence>
<keyword evidence="1 2" id="KW-0597">Phosphoprotein</keyword>
<dbReference type="PROSITE" id="PS50110">
    <property type="entry name" value="RESPONSE_REGULATORY"/>
    <property type="match status" value="1"/>
</dbReference>